<dbReference type="InterPro" id="IPR010310">
    <property type="entry name" value="T7SS_ESAT-6-like"/>
</dbReference>
<dbReference type="SUPFAM" id="SSF140453">
    <property type="entry name" value="EsxAB dimer-like"/>
    <property type="match status" value="1"/>
</dbReference>
<evidence type="ECO:0000313" key="4">
    <source>
        <dbReference type="Proteomes" id="UP000466187"/>
    </source>
</evidence>
<dbReference type="Proteomes" id="UP001154266">
    <property type="component" value="Unassembled WGS sequence"/>
</dbReference>
<evidence type="ECO:0000313" key="3">
    <source>
        <dbReference type="EMBL" id="MDG5483211.1"/>
    </source>
</evidence>
<accession>A0A7I7WT03</accession>
<dbReference type="KEGG" id="mgad:MGAD_41920"/>
<dbReference type="Pfam" id="PF06013">
    <property type="entry name" value="WXG100"/>
    <property type="match status" value="1"/>
</dbReference>
<dbReference type="RefSeq" id="WP_163688752.1">
    <property type="nucleotide sequence ID" value="NZ_AP022608.1"/>
</dbReference>
<proteinExistence type="inferred from homology"/>
<dbReference type="InterPro" id="IPR036689">
    <property type="entry name" value="ESAT-6-like_sf"/>
</dbReference>
<gene>
    <name evidence="2" type="primary">esxB</name>
    <name evidence="2" type="ORF">MGAD_41920</name>
    <name evidence="3" type="ORF">MNO81_10440</name>
</gene>
<reference evidence="2" key="2">
    <citation type="submission" date="2020-02" db="EMBL/GenBank/DDBJ databases">
        <authorList>
            <person name="Matsumoto Y."/>
            <person name="Motooka D."/>
            <person name="Nakamura S."/>
        </authorList>
    </citation>
    <scope>NUCLEOTIDE SEQUENCE</scope>
    <source>
        <strain evidence="2">JCM 12688</strain>
    </source>
</reference>
<sequence length="103" mass="10622">MAGMETDAAVLAKEASNFERISGELQAIMGAVDATAAGLKPAWQGDSGGAAQLAIARYQEAAQTQRTLLDEISMNIHGSGTDYTATDTDQASAVQAAMKDMGI</sequence>
<protein>
    <recommendedName>
        <fullName evidence="1">ESAT-6-like protein</fullName>
    </recommendedName>
</protein>
<dbReference type="EMBL" id="AP022608">
    <property type="protein sequence ID" value="BBZ19857.1"/>
    <property type="molecule type" value="Genomic_DNA"/>
</dbReference>
<organism evidence="2 4">
    <name type="scientific">Mycolicibacterium gadium</name>
    <name type="common">Mycobacterium gadium</name>
    <dbReference type="NCBI Taxonomy" id="1794"/>
    <lineage>
        <taxon>Bacteria</taxon>
        <taxon>Bacillati</taxon>
        <taxon>Actinomycetota</taxon>
        <taxon>Actinomycetes</taxon>
        <taxon>Mycobacteriales</taxon>
        <taxon>Mycobacteriaceae</taxon>
        <taxon>Mycolicibacterium</taxon>
    </lineage>
</organism>
<comment type="similarity">
    <text evidence="1">Belongs to the WXG100 family.</text>
</comment>
<keyword evidence="5" id="KW-1185">Reference proteome</keyword>
<evidence type="ECO:0000313" key="5">
    <source>
        <dbReference type="Proteomes" id="UP001154266"/>
    </source>
</evidence>
<reference evidence="2 4" key="1">
    <citation type="journal article" date="2019" name="Emerg. Microbes Infect.">
        <title>Comprehensive subspecies identification of 175 nontuberculous mycobacteria species based on 7547 genomic profiles.</title>
        <authorList>
            <person name="Matsumoto Y."/>
            <person name="Kinjo T."/>
            <person name="Motooka D."/>
            <person name="Nabeya D."/>
            <person name="Jung N."/>
            <person name="Uechi K."/>
            <person name="Horii T."/>
            <person name="Iida T."/>
            <person name="Fujita J."/>
            <person name="Nakamura S."/>
        </authorList>
    </citation>
    <scope>NUCLEOTIDE SEQUENCE [LARGE SCALE GENOMIC DNA]</scope>
    <source>
        <strain evidence="2 4">JCM 12688</strain>
    </source>
</reference>
<dbReference type="EMBL" id="JAKZMO010000007">
    <property type="protein sequence ID" value="MDG5483211.1"/>
    <property type="molecule type" value="Genomic_DNA"/>
</dbReference>
<evidence type="ECO:0000313" key="2">
    <source>
        <dbReference type="EMBL" id="BBZ19857.1"/>
    </source>
</evidence>
<name>A0A7I7WT03_MYCGU</name>
<dbReference type="Proteomes" id="UP000466187">
    <property type="component" value="Chromosome"/>
</dbReference>
<reference evidence="3" key="3">
    <citation type="journal article" date="2023" name="Environ. Microbiol.">
        <title>The 2-methylpropene degradation pathway in Mycobacteriaceae family strains.</title>
        <authorList>
            <person name="Helbich S."/>
            <person name="Barrantes I."/>
            <person name="Dos Anjos Borges L.G."/>
            <person name="Pieper D.H."/>
            <person name="Vainshtein Y."/>
            <person name="Sohn K."/>
            <person name="Engesser K.H."/>
        </authorList>
    </citation>
    <scope>NUCLEOTIDE SEQUENCE</scope>
    <source>
        <strain evidence="3">IBE100</strain>
    </source>
</reference>
<dbReference type="NCBIfam" id="TIGR03930">
    <property type="entry name" value="WXG100_ESAT6"/>
    <property type="match status" value="1"/>
</dbReference>
<dbReference type="AlphaFoldDB" id="A0A7I7WT03"/>
<evidence type="ECO:0000256" key="1">
    <source>
        <dbReference type="RuleBase" id="RU362001"/>
    </source>
</evidence>
<dbReference type="Gene3D" id="1.10.287.1060">
    <property type="entry name" value="ESAT-6-like"/>
    <property type="match status" value="1"/>
</dbReference>